<evidence type="ECO:0000313" key="2">
    <source>
        <dbReference type="EMBL" id="CCC93462.1"/>
    </source>
</evidence>
<evidence type="ECO:0008006" key="3">
    <source>
        <dbReference type="Google" id="ProtNLM"/>
    </source>
</evidence>
<feature type="region of interest" description="Disordered" evidence="1">
    <location>
        <begin position="379"/>
        <end position="413"/>
    </location>
</feature>
<dbReference type="AlphaFoldDB" id="G0UVP6"/>
<dbReference type="VEuPathDB" id="TriTrypDB:TcIL3000_10_2210"/>
<reference evidence="2" key="1">
    <citation type="journal article" date="2012" name="Proc. Natl. Acad. Sci. U.S.A.">
        <title>Antigenic diversity is generated by distinct evolutionary mechanisms in African trypanosome species.</title>
        <authorList>
            <person name="Jackson A.P."/>
            <person name="Berry A."/>
            <person name="Aslett M."/>
            <person name="Allison H.C."/>
            <person name="Burton P."/>
            <person name="Vavrova-Anderson J."/>
            <person name="Brown R."/>
            <person name="Browne H."/>
            <person name="Corton N."/>
            <person name="Hauser H."/>
            <person name="Gamble J."/>
            <person name="Gilderthorp R."/>
            <person name="Marcello L."/>
            <person name="McQuillan J."/>
            <person name="Otto T.D."/>
            <person name="Quail M.A."/>
            <person name="Sanders M.J."/>
            <person name="van Tonder A."/>
            <person name="Ginger M.L."/>
            <person name="Field M.C."/>
            <person name="Barry J.D."/>
            <person name="Hertz-Fowler C."/>
            <person name="Berriman M."/>
        </authorList>
    </citation>
    <scope>NUCLEOTIDE SEQUENCE</scope>
    <source>
        <strain evidence="2">IL3000</strain>
    </source>
</reference>
<dbReference type="EMBL" id="HE575323">
    <property type="protein sequence ID" value="CCC93462.1"/>
    <property type="molecule type" value="Genomic_DNA"/>
</dbReference>
<name>G0UVP6_TRYCI</name>
<sequence length="792" mass="88551">MLLLRRFSECNGTVGRVGRHWQCRYQFTLPSLSSSQEGCEPQVVCRSMRECYTRARHLLERFVSTPSLHHPRCTAPTGDDDGGSPKMDGVSGVRSLLELSDIATRFLHVVRNTIALPCDVVSDTDDFSVFLLRSFRRSEMSSRRADDELQLSDEAIVTGFMEWMRSSLVSIGEFVSFVEVLQMVGSYVRYHRGVRWGGNSSKEEWYRSGYKLHPWHDTYCPASQAEQMPYVHLFQWLLRLKPSNRKDTGVQQDLVSGSSSMSPTSNDDEAFRAWCATEEFSPPSWHMGGKSPAAGFEALDCGCHSGYLMDLLLKAGAREIIGTDVSSQLLGSSEATFREHLRERRSLSSVQRTVQFVRCDVLPEPSVVAGQDCVSLGGSKGSVMTSAAESRRRAARQRRLPSDPGDTGTENGAKGPFDLLVFHPPAPTLLPFWPLSHLNDLVEQCALDTGRRHPHCRLAALHELLQSLLTYSSDNASGGMQHMRPHVKGQRLRTGGFVKDHGYVAFILPRTFDSRLLLEHVSQSPAPSGRVVDDSGVSSPMTYLSDTVISTLEGSYELVLKRRHSLASLWNPSGITHRSALSLLRTFVHPNYHSRVQQEMKDFYCAHQVIDLIVMRKLPRDAGSQANAGGRCIAPPVLVEEEPLAYEESFEYTEYLPADGPPVTHHWTEMSPSYSYLEEDFFGDAKGTTAPGGSYSQNFLAVGHPVSPAAHWRPTAGMQGDSRGEASQESLRNTRNLFAKEMKKKRSGRLRKMALSPLEKQEWYIDEKLIKSEAAKIDLLNELSRFNIEDLD</sequence>
<gene>
    <name evidence="2" type="ORF">TCIL3000_10_2210</name>
</gene>
<accession>G0UVP6</accession>
<organism evidence="2">
    <name type="scientific">Trypanosoma congolense (strain IL3000)</name>
    <dbReference type="NCBI Taxonomy" id="1068625"/>
    <lineage>
        <taxon>Eukaryota</taxon>
        <taxon>Discoba</taxon>
        <taxon>Euglenozoa</taxon>
        <taxon>Kinetoplastea</taxon>
        <taxon>Metakinetoplastina</taxon>
        <taxon>Trypanosomatida</taxon>
        <taxon>Trypanosomatidae</taxon>
        <taxon>Trypanosoma</taxon>
        <taxon>Nannomonas</taxon>
    </lineage>
</organism>
<evidence type="ECO:0000256" key="1">
    <source>
        <dbReference type="SAM" id="MobiDB-lite"/>
    </source>
</evidence>
<protein>
    <recommendedName>
        <fullName evidence="3">Methyltransferase domain-containing protein</fullName>
    </recommendedName>
</protein>
<proteinExistence type="predicted"/>
<dbReference type="Gene3D" id="3.40.50.150">
    <property type="entry name" value="Vaccinia Virus protein VP39"/>
    <property type="match status" value="1"/>
</dbReference>
<dbReference type="InterPro" id="IPR029063">
    <property type="entry name" value="SAM-dependent_MTases_sf"/>
</dbReference>
<dbReference type="SUPFAM" id="SSF53335">
    <property type="entry name" value="S-adenosyl-L-methionine-dependent methyltransferases"/>
    <property type="match status" value="1"/>
</dbReference>